<reference evidence="3 4" key="1">
    <citation type="submission" date="2016-11" db="EMBL/GenBank/DDBJ databases">
        <authorList>
            <person name="Jaros S."/>
            <person name="Januszkiewicz K."/>
            <person name="Wedrychowicz H."/>
        </authorList>
    </citation>
    <scope>NUCLEOTIDE SEQUENCE [LARGE SCALE GENOMIC DNA]</scope>
    <source>
        <strain evidence="3 4">DSM 45627</strain>
    </source>
</reference>
<dbReference type="EMBL" id="FQVU01000001">
    <property type="protein sequence ID" value="SHF59595.1"/>
    <property type="molecule type" value="Genomic_DNA"/>
</dbReference>
<evidence type="ECO:0000313" key="3">
    <source>
        <dbReference type="EMBL" id="SHF59595.1"/>
    </source>
</evidence>
<dbReference type="Proteomes" id="UP000186132">
    <property type="component" value="Unassembled WGS sequence"/>
</dbReference>
<feature type="compositionally biased region" description="Polar residues" evidence="1">
    <location>
        <begin position="92"/>
        <end position="102"/>
    </location>
</feature>
<accession>A0A1M5CY36</accession>
<feature type="region of interest" description="Disordered" evidence="1">
    <location>
        <begin position="88"/>
        <end position="109"/>
    </location>
</feature>
<dbReference type="AlphaFoldDB" id="A0A1M5CY36"/>
<dbReference type="RefSeq" id="WP_143167931.1">
    <property type="nucleotide sequence ID" value="NZ_FQVU01000001.1"/>
</dbReference>
<evidence type="ECO:0000256" key="2">
    <source>
        <dbReference type="SAM" id="SignalP"/>
    </source>
</evidence>
<dbReference type="STRING" id="1206085.SAMN05443575_0394"/>
<keyword evidence="2" id="KW-0732">Signal</keyword>
<evidence type="ECO:0000256" key="1">
    <source>
        <dbReference type="SAM" id="MobiDB-lite"/>
    </source>
</evidence>
<gene>
    <name evidence="3" type="ORF">SAMN05443575_0394</name>
</gene>
<dbReference type="Gene3D" id="3.40.50.1820">
    <property type="entry name" value="alpha/beta hydrolase"/>
    <property type="match status" value="1"/>
</dbReference>
<dbReference type="PROSITE" id="PS51257">
    <property type="entry name" value="PROKAR_LIPOPROTEIN"/>
    <property type="match status" value="1"/>
</dbReference>
<name>A0A1M5CY36_9ACTN</name>
<keyword evidence="4" id="KW-1185">Reference proteome</keyword>
<dbReference type="InterPro" id="IPR029058">
    <property type="entry name" value="AB_hydrolase_fold"/>
</dbReference>
<sequence>MSPRRRALLPAALLAVVTVASACASSTTGVSARQSRVSSGDTDVSFRTCGSSCTGTLDGAKYAIVLPARWNGTLLLYSHGYRFAQAGPPSFETPSTDAQVSSTDEDGTGQDALSKQLLAKGYALAGSAYKSNGWAVADGVAAAEALHDKFTKTVGTPNRTYVWGDSLGGLISEIVAERNASWVDGAAPMCGAVAGPNLNLDVALDVAFAIKTLVDPSLKLTGYTSADEANAQWRHTSAVLQKTAADTAGGGTAKVLYVGALVDAATKTATYDGADIESQVKATVESLLTALAYGTLGRYDIEQRVKGNPSDNSSTDYAARISAREKSLLETVGGKPDQYSATLAKAPRVSADAAARTAFEKLGDTTGKITVPTVTMHTEADPLVLVQNESVLAQRARQRGAADRLVQLYVAPPKTYSEQTGAPYGAGHCNFTDQQRVGLIQTVDNWVRNDVYPTPAGAAASLGTGVDGAFSPGPWPASVS</sequence>
<evidence type="ECO:0000313" key="4">
    <source>
        <dbReference type="Proteomes" id="UP000186132"/>
    </source>
</evidence>
<proteinExistence type="predicted"/>
<dbReference type="SUPFAM" id="SSF53474">
    <property type="entry name" value="alpha/beta-Hydrolases"/>
    <property type="match status" value="1"/>
</dbReference>
<feature type="chain" id="PRO_5039211524" evidence="2">
    <location>
        <begin position="23"/>
        <end position="480"/>
    </location>
</feature>
<dbReference type="OrthoDB" id="7197847at2"/>
<organism evidence="3 4">
    <name type="scientific">Jatrophihabitans endophyticus</name>
    <dbReference type="NCBI Taxonomy" id="1206085"/>
    <lineage>
        <taxon>Bacteria</taxon>
        <taxon>Bacillati</taxon>
        <taxon>Actinomycetota</taxon>
        <taxon>Actinomycetes</taxon>
        <taxon>Jatrophihabitantales</taxon>
        <taxon>Jatrophihabitantaceae</taxon>
        <taxon>Jatrophihabitans</taxon>
    </lineage>
</organism>
<protein>
    <submittedName>
        <fullName evidence="3">Uncharacterized protein</fullName>
    </submittedName>
</protein>
<feature type="signal peptide" evidence="2">
    <location>
        <begin position="1"/>
        <end position="22"/>
    </location>
</feature>